<dbReference type="GO" id="GO:0016787">
    <property type="term" value="F:hydrolase activity"/>
    <property type="evidence" value="ECO:0007669"/>
    <property type="project" value="UniProtKB-KW"/>
</dbReference>
<evidence type="ECO:0000313" key="3">
    <source>
        <dbReference type="Proteomes" id="UP001626537"/>
    </source>
</evidence>
<dbReference type="SUPFAM" id="SSF53474">
    <property type="entry name" value="alpha/beta-Hydrolases"/>
    <property type="match status" value="1"/>
</dbReference>
<dbReference type="InterPro" id="IPR010297">
    <property type="entry name" value="DUF900_hydrolase"/>
</dbReference>
<dbReference type="Proteomes" id="UP001626537">
    <property type="component" value="Chromosome"/>
</dbReference>
<evidence type="ECO:0000256" key="1">
    <source>
        <dbReference type="SAM" id="SignalP"/>
    </source>
</evidence>
<protein>
    <submittedName>
        <fullName evidence="2">Alpha/beta hydrolase</fullName>
    </submittedName>
</protein>
<feature type="signal peptide" evidence="1">
    <location>
        <begin position="1"/>
        <end position="27"/>
    </location>
</feature>
<dbReference type="Pfam" id="PF05990">
    <property type="entry name" value="DUF900"/>
    <property type="match status" value="1"/>
</dbReference>
<sequence>MMHLIKRNFLAGILGLLLAACSGPAVQPLMPTPVVFSELGFSPMEHIPEEKRWTPRRVYYATTRQREDDLQRLDYGNLEGEKMSVGMTLVGFGAPQLSWSDLSHYSQQDSRDTTVDLSISGLVEIGRFSPSTDETPSSDESGAMAWLMNDMNSSIEASRDDDLLIYVHGAKVNFYNANAFAAQLDHFMGRDMTSLAFSWPTRQNIIAYGGGGDVRRAYRAAPALTSLIEELSRESVARRIHIVCWSAGGRVVTSALQALYDRHAREGVDLREKFRLGTVYYAAADVPTSEFVDALPAINDLVSRTVVTVSSKDGALDMAKMFMGGGARIGQRTNDLTEEQQQIVMTADRLEVVDVSRDWEGRGFDITGHRYWFDHPWASTDVVLAVRSDYAPQQRGLAPTENNLLWSIPSDYPERLRNSLNLKQLRLQEVNGQ</sequence>
<name>A0ABZ0I6Z8_9GAMM</name>
<dbReference type="PANTHER" id="PTHR36513:SF1">
    <property type="entry name" value="TRANSMEMBRANE PROTEIN"/>
    <property type="match status" value="1"/>
</dbReference>
<accession>A0ABZ0I6Z8</accession>
<keyword evidence="1" id="KW-0732">Signal</keyword>
<dbReference type="InterPro" id="IPR029058">
    <property type="entry name" value="AB_hydrolase_fold"/>
</dbReference>
<dbReference type="Gene3D" id="3.40.50.1820">
    <property type="entry name" value="alpha/beta hydrolase"/>
    <property type="match status" value="1"/>
</dbReference>
<dbReference type="PROSITE" id="PS51257">
    <property type="entry name" value="PROKAR_LIPOPROTEIN"/>
    <property type="match status" value="1"/>
</dbReference>
<dbReference type="PANTHER" id="PTHR36513">
    <property type="entry name" value="ABC TRANSMEMBRANE TYPE-1 DOMAIN-CONTAINING PROTEIN"/>
    <property type="match status" value="1"/>
</dbReference>
<proteinExistence type="predicted"/>
<keyword evidence="2" id="KW-0378">Hydrolase</keyword>
<feature type="chain" id="PRO_5045937952" evidence="1">
    <location>
        <begin position="28"/>
        <end position="433"/>
    </location>
</feature>
<reference evidence="2 3" key="1">
    <citation type="submission" date="2023-10" db="EMBL/GenBank/DDBJ databases">
        <title>Two novel species belonging to the OM43/NOR5 clade.</title>
        <authorList>
            <person name="Park M."/>
        </authorList>
    </citation>
    <scope>NUCLEOTIDE SEQUENCE [LARGE SCALE GENOMIC DNA]</scope>
    <source>
        <strain evidence="2 3">IMCC43200</strain>
    </source>
</reference>
<dbReference type="EMBL" id="CP136864">
    <property type="protein sequence ID" value="WOJ94832.1"/>
    <property type="molecule type" value="Genomic_DNA"/>
</dbReference>
<gene>
    <name evidence="2" type="ORF">R0135_06590</name>
</gene>
<dbReference type="RefSeq" id="WP_407349466.1">
    <property type="nucleotide sequence ID" value="NZ_CP136864.1"/>
</dbReference>
<organism evidence="2 3">
    <name type="scientific">Congregibacter variabilis</name>
    <dbReference type="NCBI Taxonomy" id="3081200"/>
    <lineage>
        <taxon>Bacteria</taxon>
        <taxon>Pseudomonadati</taxon>
        <taxon>Pseudomonadota</taxon>
        <taxon>Gammaproteobacteria</taxon>
        <taxon>Cellvibrionales</taxon>
        <taxon>Halieaceae</taxon>
        <taxon>Congregibacter</taxon>
    </lineage>
</organism>
<keyword evidence="3" id="KW-1185">Reference proteome</keyword>
<evidence type="ECO:0000313" key="2">
    <source>
        <dbReference type="EMBL" id="WOJ94832.1"/>
    </source>
</evidence>